<organism evidence="2 3">
    <name type="scientific">Paratrimastix pyriformis</name>
    <dbReference type="NCBI Taxonomy" id="342808"/>
    <lineage>
        <taxon>Eukaryota</taxon>
        <taxon>Metamonada</taxon>
        <taxon>Preaxostyla</taxon>
        <taxon>Paratrimastigidae</taxon>
        <taxon>Paratrimastix</taxon>
    </lineage>
</organism>
<feature type="transmembrane region" description="Helical" evidence="1">
    <location>
        <begin position="29"/>
        <end position="48"/>
    </location>
</feature>
<dbReference type="Proteomes" id="UP001141327">
    <property type="component" value="Unassembled WGS sequence"/>
</dbReference>
<accession>A0ABQ8U8A9</accession>
<protein>
    <submittedName>
        <fullName evidence="2">Uncharacterized protein</fullName>
    </submittedName>
</protein>
<dbReference type="EMBL" id="JAPMOS010000324">
    <property type="protein sequence ID" value="KAJ4453045.1"/>
    <property type="molecule type" value="Genomic_DNA"/>
</dbReference>
<sequence>MASSLMGIPFPTPFACPSGVGNSGPVVNFIWGFFNLVSGIYIITLHPFPMMLFDLEMIAFLGGVFAIGIYLSIHFGKVRHQTAQSSQ</sequence>
<comment type="caution">
    <text evidence="2">The sequence shown here is derived from an EMBL/GenBank/DDBJ whole genome shotgun (WGS) entry which is preliminary data.</text>
</comment>
<reference evidence="2" key="1">
    <citation type="journal article" date="2022" name="bioRxiv">
        <title>Genomics of Preaxostyla Flagellates Illuminates Evolutionary Transitions and the Path Towards Mitochondrial Loss.</title>
        <authorList>
            <person name="Novak L.V.F."/>
            <person name="Treitli S.C."/>
            <person name="Pyrih J."/>
            <person name="Halakuc P."/>
            <person name="Pipaliya S.V."/>
            <person name="Vacek V."/>
            <person name="Brzon O."/>
            <person name="Soukal P."/>
            <person name="Eme L."/>
            <person name="Dacks J.B."/>
            <person name="Karnkowska A."/>
            <person name="Elias M."/>
            <person name="Hampl V."/>
        </authorList>
    </citation>
    <scope>NUCLEOTIDE SEQUENCE</scope>
    <source>
        <strain evidence="2">RCP-MX</strain>
    </source>
</reference>
<keyword evidence="1" id="KW-1133">Transmembrane helix</keyword>
<evidence type="ECO:0000256" key="1">
    <source>
        <dbReference type="SAM" id="Phobius"/>
    </source>
</evidence>
<keyword evidence="3" id="KW-1185">Reference proteome</keyword>
<evidence type="ECO:0000313" key="3">
    <source>
        <dbReference type="Proteomes" id="UP001141327"/>
    </source>
</evidence>
<feature type="transmembrane region" description="Helical" evidence="1">
    <location>
        <begin position="55"/>
        <end position="73"/>
    </location>
</feature>
<proteinExistence type="predicted"/>
<gene>
    <name evidence="2" type="ORF">PAPYR_12601</name>
</gene>
<keyword evidence="1" id="KW-0472">Membrane</keyword>
<name>A0ABQ8U8A9_9EUKA</name>
<evidence type="ECO:0000313" key="2">
    <source>
        <dbReference type="EMBL" id="KAJ4453045.1"/>
    </source>
</evidence>
<keyword evidence="1" id="KW-0812">Transmembrane</keyword>